<evidence type="ECO:0000313" key="3">
    <source>
        <dbReference type="Proteomes" id="UP000249499"/>
    </source>
</evidence>
<dbReference type="InterPro" id="IPR050639">
    <property type="entry name" value="SSR_resolvase"/>
</dbReference>
<dbReference type="EMBL" id="CP117257">
    <property type="protein sequence ID" value="WFR98247.1"/>
    <property type="molecule type" value="Genomic_DNA"/>
</dbReference>
<organism evidence="2 3">
    <name type="scientific">Rhizobium tumorigenes</name>
    <dbReference type="NCBI Taxonomy" id="2041385"/>
    <lineage>
        <taxon>Bacteria</taxon>
        <taxon>Pseudomonadati</taxon>
        <taxon>Pseudomonadota</taxon>
        <taxon>Alphaproteobacteria</taxon>
        <taxon>Hyphomicrobiales</taxon>
        <taxon>Rhizobiaceae</taxon>
        <taxon>Rhizobium/Agrobacterium group</taxon>
        <taxon>Rhizobium</taxon>
    </lineage>
</organism>
<dbReference type="AlphaFoldDB" id="A0AAF1KSN7"/>
<dbReference type="GO" id="GO:0003677">
    <property type="term" value="F:DNA binding"/>
    <property type="evidence" value="ECO:0007669"/>
    <property type="project" value="InterPro"/>
</dbReference>
<accession>A0AAF1KSN7</accession>
<dbReference type="RefSeq" id="WP_240539130.1">
    <property type="nucleotide sequence ID" value="NZ_CP117257.1"/>
</dbReference>
<dbReference type="SMART" id="SM00857">
    <property type="entry name" value="Resolvase"/>
    <property type="match status" value="1"/>
</dbReference>
<dbReference type="CDD" id="cd00338">
    <property type="entry name" value="Ser_Recombinase"/>
    <property type="match status" value="1"/>
</dbReference>
<dbReference type="InterPro" id="IPR036162">
    <property type="entry name" value="Resolvase-like_N_sf"/>
</dbReference>
<gene>
    <name evidence="2" type="ORF">PR017_23120</name>
</gene>
<dbReference type="KEGG" id="rtu:PR017_23120"/>
<evidence type="ECO:0000259" key="1">
    <source>
        <dbReference type="PROSITE" id="PS51736"/>
    </source>
</evidence>
<dbReference type="InterPro" id="IPR006119">
    <property type="entry name" value="Resolv_N"/>
</dbReference>
<sequence>MNVHLKVQPHHLERGAYLYIRQSSMRQVVENVESARRQYALRGRAVALGWRDEQVIVIDNDQGESGASAAWREGFQRLVSDVGMGHAGIVMGLEVSRLARNNADWQRLLEICALADTLILDEDGVYDPASFNDRLLLGLKGTMSEAELHVIKARLRAAFSIRCGAASFVASCRPGWSMTISAM</sequence>
<reference evidence="3" key="2">
    <citation type="journal article" date="2023" name="MicrobiologyOpen">
        <title>Genomics of the tumorigenes clade of the family Rhizobiaceae and description of Rhizobium rhododendri sp. nov.</title>
        <authorList>
            <person name="Kuzmanovic N."/>
            <person name="diCenzo G.C."/>
            <person name="Bunk B."/>
            <person name="Sproeer C."/>
            <person name="Fruehling A."/>
            <person name="Neumann-Schaal M."/>
            <person name="Overmann J."/>
            <person name="Smalla K."/>
        </authorList>
    </citation>
    <scope>NUCLEOTIDE SEQUENCE [LARGE SCALE GENOMIC DNA]</scope>
    <source>
        <strain evidence="3">1078</strain>
        <plasmid evidence="3">pTi1078</plasmid>
    </source>
</reference>
<dbReference type="Proteomes" id="UP000249499">
    <property type="component" value="Plasmid pTi1078"/>
</dbReference>
<proteinExistence type="predicted"/>
<dbReference type="GO" id="GO:0000150">
    <property type="term" value="F:DNA strand exchange activity"/>
    <property type="evidence" value="ECO:0007669"/>
    <property type="project" value="InterPro"/>
</dbReference>
<protein>
    <submittedName>
        <fullName evidence="2">Recombinase family protein</fullName>
    </submittedName>
</protein>
<keyword evidence="3" id="KW-1185">Reference proteome</keyword>
<dbReference type="PROSITE" id="PS51736">
    <property type="entry name" value="RECOMBINASES_3"/>
    <property type="match status" value="1"/>
</dbReference>
<name>A0AAF1KSN7_9HYPH</name>
<evidence type="ECO:0000313" key="2">
    <source>
        <dbReference type="EMBL" id="WFR98247.1"/>
    </source>
</evidence>
<dbReference type="Gene3D" id="3.40.50.1390">
    <property type="entry name" value="Resolvase, N-terminal catalytic domain"/>
    <property type="match status" value="1"/>
</dbReference>
<dbReference type="PANTHER" id="PTHR30461:SF23">
    <property type="entry name" value="DNA RECOMBINASE-RELATED"/>
    <property type="match status" value="1"/>
</dbReference>
<reference evidence="2 3" key="1">
    <citation type="journal article" date="2018" name="Sci. Rep.">
        <title>Rhizobium tumorigenes sp. nov., a novel plant tumorigenic bacterium isolated from cane gall tumors on thornless blackberry.</title>
        <authorList>
            <person name="Kuzmanovi N."/>
            <person name="Smalla K."/>
            <person name="Gronow S."/>
            <person name="PuBawska J."/>
        </authorList>
    </citation>
    <scope>NUCLEOTIDE SEQUENCE [LARGE SCALE GENOMIC DNA]</scope>
    <source>
        <strain evidence="2 3">1078</strain>
    </source>
</reference>
<geneLocation type="plasmid" evidence="2 3">
    <name>pTi1078</name>
</geneLocation>
<keyword evidence="2" id="KW-0614">Plasmid</keyword>
<feature type="domain" description="Resolvase/invertase-type recombinase catalytic" evidence="1">
    <location>
        <begin position="15"/>
        <end position="166"/>
    </location>
</feature>
<dbReference type="Pfam" id="PF00239">
    <property type="entry name" value="Resolvase"/>
    <property type="match status" value="1"/>
</dbReference>
<dbReference type="PANTHER" id="PTHR30461">
    <property type="entry name" value="DNA-INVERTASE FROM LAMBDOID PROPHAGE"/>
    <property type="match status" value="1"/>
</dbReference>
<dbReference type="SUPFAM" id="SSF53041">
    <property type="entry name" value="Resolvase-like"/>
    <property type="match status" value="1"/>
</dbReference>